<keyword evidence="2" id="KW-1133">Transmembrane helix</keyword>
<feature type="transmembrane region" description="Helical" evidence="2">
    <location>
        <begin position="227"/>
        <end position="250"/>
    </location>
</feature>
<dbReference type="AlphaFoldDB" id="A0A9D2ZQT7"/>
<feature type="transmembrane region" description="Helical" evidence="2">
    <location>
        <begin position="398"/>
        <end position="421"/>
    </location>
</feature>
<protein>
    <submittedName>
        <fullName evidence="3">ABC transporter permease</fullName>
    </submittedName>
</protein>
<gene>
    <name evidence="3" type="ORF">H9907_02970</name>
</gene>
<feature type="transmembrane region" description="Helical" evidence="2">
    <location>
        <begin position="256"/>
        <end position="277"/>
    </location>
</feature>
<feature type="transmembrane region" description="Helical" evidence="2">
    <location>
        <begin position="427"/>
        <end position="455"/>
    </location>
</feature>
<feature type="transmembrane region" description="Helical" evidence="2">
    <location>
        <begin position="476"/>
        <end position="499"/>
    </location>
</feature>
<reference evidence="3" key="1">
    <citation type="journal article" date="2021" name="PeerJ">
        <title>Extensive microbial diversity within the chicken gut microbiome revealed by metagenomics and culture.</title>
        <authorList>
            <person name="Gilroy R."/>
            <person name="Ravi A."/>
            <person name="Getino M."/>
            <person name="Pursley I."/>
            <person name="Horton D.L."/>
            <person name="Alikhan N.F."/>
            <person name="Baker D."/>
            <person name="Gharbi K."/>
            <person name="Hall N."/>
            <person name="Watson M."/>
            <person name="Adriaenssens E.M."/>
            <person name="Foster-Nyarko E."/>
            <person name="Jarju S."/>
            <person name="Secka A."/>
            <person name="Antonio M."/>
            <person name="Oren A."/>
            <person name="Chaudhuri R.R."/>
            <person name="La Ragione R."/>
            <person name="Hildebrand F."/>
            <person name="Pallen M.J."/>
        </authorList>
    </citation>
    <scope>NUCLEOTIDE SEQUENCE</scope>
    <source>
        <strain evidence="3">5925</strain>
    </source>
</reference>
<sequence length="555" mass="59605">MTTPAHSPSQAPAHAAGQRNQGVTGTLLRLHLKMWGRSFKNDRTLTATAAIIVIFGLLAAIGMGYGAYALIADEGEVRVLPLFMAAGALAYVLMVFMWPSNENHLDPRKFSTLPVTAKQLFPGLTGAAFLQSRALLAVVACLIMAGHGAAGIREYDTSHPGLMSTLWVLACLVQAAMTVLLGEALGSLTSALANRQWSERLGYAVSFLFLGLIMAMNFAANGIEDYGVFLSLGSFFAWTPFGAAAGAVASWMSGNLAVGIAQLVIAAVTIAACLWLWRTAIRYELRNPVRGGASEAKANTGDFLVGWASPTPRGAVYSRCLRYWRREVRYSYQAIVYFLLGGMLLVLGVVQESGAHWFTPFFMLMGLLMVNGNDFGMDGPSNWVNMVSGIRARDLIDGRLLASLTVIGPIFLLSLIGLGAIEGFRPIWAGVSVLALCSLVQVLGMAPALALRFPYPTSQPGTSPMKNRSGNSSNAFILSLVGMLGQFLPLLPGLILLIVDLHDATSWSDASSLTAIGIAVQIVISGAIGFFCYRWAIKNTAERWPRVFTKVRNWA</sequence>
<feature type="transmembrane region" description="Helical" evidence="2">
    <location>
        <begin position="120"/>
        <end position="145"/>
    </location>
</feature>
<dbReference type="EMBL" id="DWUR01000046">
    <property type="protein sequence ID" value="HJD49071.1"/>
    <property type="molecule type" value="Genomic_DNA"/>
</dbReference>
<name>A0A9D2ZQT7_9CORY</name>
<comment type="caution">
    <text evidence="3">The sequence shown here is derived from an EMBL/GenBank/DDBJ whole genome shotgun (WGS) entry which is preliminary data.</text>
</comment>
<proteinExistence type="predicted"/>
<feature type="transmembrane region" description="Helical" evidence="2">
    <location>
        <begin position="511"/>
        <end position="536"/>
    </location>
</feature>
<evidence type="ECO:0000256" key="2">
    <source>
        <dbReference type="SAM" id="Phobius"/>
    </source>
</evidence>
<evidence type="ECO:0000256" key="1">
    <source>
        <dbReference type="SAM" id="MobiDB-lite"/>
    </source>
</evidence>
<evidence type="ECO:0000313" key="4">
    <source>
        <dbReference type="Proteomes" id="UP000823907"/>
    </source>
</evidence>
<feature type="compositionally biased region" description="Low complexity" evidence="1">
    <location>
        <begin position="1"/>
        <end position="16"/>
    </location>
</feature>
<feature type="region of interest" description="Disordered" evidence="1">
    <location>
        <begin position="1"/>
        <end position="20"/>
    </location>
</feature>
<accession>A0A9D2ZQT7</accession>
<reference evidence="3" key="2">
    <citation type="submission" date="2021-04" db="EMBL/GenBank/DDBJ databases">
        <authorList>
            <person name="Gilroy R."/>
        </authorList>
    </citation>
    <scope>NUCLEOTIDE SEQUENCE</scope>
    <source>
        <strain evidence="3">5925</strain>
    </source>
</reference>
<keyword evidence="2" id="KW-0472">Membrane</keyword>
<feature type="transmembrane region" description="Helical" evidence="2">
    <location>
        <begin position="80"/>
        <end position="100"/>
    </location>
</feature>
<feature type="transmembrane region" description="Helical" evidence="2">
    <location>
        <begin position="201"/>
        <end position="220"/>
    </location>
</feature>
<evidence type="ECO:0000313" key="3">
    <source>
        <dbReference type="EMBL" id="HJD49071.1"/>
    </source>
</evidence>
<organism evidence="3 4">
    <name type="scientific">Candidatus Corynebacterium intestinavium</name>
    <dbReference type="NCBI Taxonomy" id="2838531"/>
    <lineage>
        <taxon>Bacteria</taxon>
        <taxon>Bacillati</taxon>
        <taxon>Actinomycetota</taxon>
        <taxon>Actinomycetes</taxon>
        <taxon>Mycobacteriales</taxon>
        <taxon>Corynebacteriaceae</taxon>
        <taxon>Corynebacterium</taxon>
    </lineage>
</organism>
<feature type="transmembrane region" description="Helical" evidence="2">
    <location>
        <begin position="330"/>
        <end position="351"/>
    </location>
</feature>
<feature type="transmembrane region" description="Helical" evidence="2">
    <location>
        <begin position="166"/>
        <end position="189"/>
    </location>
</feature>
<feature type="transmembrane region" description="Helical" evidence="2">
    <location>
        <begin position="45"/>
        <end position="68"/>
    </location>
</feature>
<feature type="transmembrane region" description="Helical" evidence="2">
    <location>
        <begin position="357"/>
        <end position="377"/>
    </location>
</feature>
<keyword evidence="2" id="KW-0812">Transmembrane</keyword>
<dbReference type="Proteomes" id="UP000823907">
    <property type="component" value="Unassembled WGS sequence"/>
</dbReference>